<evidence type="ECO:0000256" key="1">
    <source>
        <dbReference type="SAM" id="SignalP"/>
    </source>
</evidence>
<reference evidence="2" key="1">
    <citation type="submission" date="2019-12" db="EMBL/GenBank/DDBJ databases">
        <title>An insight into the sialome of adult female Ixodes ricinus ticks feeding for 6 days.</title>
        <authorList>
            <person name="Perner J."/>
            <person name="Ribeiro J.M.C."/>
        </authorList>
    </citation>
    <scope>NUCLEOTIDE SEQUENCE</scope>
    <source>
        <strain evidence="2">Semi-engorged</strain>
        <tissue evidence="2">Salivary glands</tissue>
    </source>
</reference>
<accession>A0A6B0U8W5</accession>
<feature type="chain" id="PRO_5025687104" evidence="1">
    <location>
        <begin position="18"/>
        <end position="86"/>
    </location>
</feature>
<sequence length="86" mass="9931">MLCTMLLCLRFLRHTFGNIEFVLIVKDWREEQLRWCEMCAAECAGRGTWYGAMAADTVPYDVTCKACIPSPILQNRLFISGQEEKH</sequence>
<feature type="signal peptide" evidence="1">
    <location>
        <begin position="1"/>
        <end position="17"/>
    </location>
</feature>
<keyword evidence="1" id="KW-0732">Signal</keyword>
<organism evidence="2">
    <name type="scientific">Ixodes ricinus</name>
    <name type="common">Common tick</name>
    <name type="synonym">Acarus ricinus</name>
    <dbReference type="NCBI Taxonomy" id="34613"/>
    <lineage>
        <taxon>Eukaryota</taxon>
        <taxon>Metazoa</taxon>
        <taxon>Ecdysozoa</taxon>
        <taxon>Arthropoda</taxon>
        <taxon>Chelicerata</taxon>
        <taxon>Arachnida</taxon>
        <taxon>Acari</taxon>
        <taxon>Parasitiformes</taxon>
        <taxon>Ixodida</taxon>
        <taxon>Ixodoidea</taxon>
        <taxon>Ixodidae</taxon>
        <taxon>Ixodinae</taxon>
        <taxon>Ixodes</taxon>
    </lineage>
</organism>
<evidence type="ECO:0000313" key="2">
    <source>
        <dbReference type="EMBL" id="MXU85577.1"/>
    </source>
</evidence>
<name>A0A6B0U8W5_IXORI</name>
<protein>
    <submittedName>
        <fullName evidence="2">Putative secreted protein</fullName>
    </submittedName>
</protein>
<proteinExistence type="predicted"/>
<dbReference type="AlphaFoldDB" id="A0A6B0U8W5"/>
<dbReference type="EMBL" id="GIFC01003494">
    <property type="protein sequence ID" value="MXU85577.1"/>
    <property type="molecule type" value="Transcribed_RNA"/>
</dbReference>